<dbReference type="PANTHER" id="PTHR47425:SF2">
    <property type="entry name" value="FARB-RELATED"/>
    <property type="match status" value="1"/>
</dbReference>
<comment type="caution">
    <text evidence="1">The sequence shown here is derived from an EMBL/GenBank/DDBJ whole genome shotgun (WGS) entry which is preliminary data.</text>
</comment>
<dbReference type="AlphaFoldDB" id="A0A9P9AIG1"/>
<sequence length="399" mass="44439">MWLGLAVNHARHAGAHDALVPSTCFAEGDGHEFRMLKRLWWCCIIRDRSLSLLLHRDLVIRKSYPRLDASDLDDEISYLLIHDPAVQSLLVNRLVQPSCPVKVQGGTGTVVRCYQRQGSVPPTSEEMSNCSLVTFTNLIYTYSHASKLALHHQTMLFHMSRSELGGMGSMETSRMREEAQGAQDTAFKIASFLQELVHLRLAQYFPSTAVGFATLPLLLHALDVKLCSLENFPALAVKSRRLGDLLNTLGEYQHRYDGINAILTSGPRLGLGLIDFIAQRPECYLRLIWTVGMSMREVHIPDDSQFPPALQGLLNHGQSWELLACSLETPPEHDQGLSIPPATTEPFSAVWRPEDTGEFSSRFSSNASMTDVSFPSSELPFGLVLVPWVEEDKVRGSTP</sequence>
<evidence type="ECO:0000313" key="1">
    <source>
        <dbReference type="EMBL" id="KAH6871506.1"/>
    </source>
</evidence>
<reference evidence="1 2" key="1">
    <citation type="journal article" date="2021" name="Nat. Commun.">
        <title>Genetic determinants of endophytism in the Arabidopsis root mycobiome.</title>
        <authorList>
            <person name="Mesny F."/>
            <person name="Miyauchi S."/>
            <person name="Thiergart T."/>
            <person name="Pickel B."/>
            <person name="Atanasova L."/>
            <person name="Karlsson M."/>
            <person name="Huettel B."/>
            <person name="Barry K.W."/>
            <person name="Haridas S."/>
            <person name="Chen C."/>
            <person name="Bauer D."/>
            <person name="Andreopoulos W."/>
            <person name="Pangilinan J."/>
            <person name="LaButti K."/>
            <person name="Riley R."/>
            <person name="Lipzen A."/>
            <person name="Clum A."/>
            <person name="Drula E."/>
            <person name="Henrissat B."/>
            <person name="Kohler A."/>
            <person name="Grigoriev I.V."/>
            <person name="Martin F.M."/>
            <person name="Hacquard S."/>
        </authorList>
    </citation>
    <scope>NUCLEOTIDE SEQUENCE [LARGE SCALE GENOMIC DNA]</scope>
    <source>
        <strain evidence="1 2">MPI-CAGE-CH-0241</strain>
    </source>
</reference>
<dbReference type="InterPro" id="IPR052761">
    <property type="entry name" value="Fungal_Detox/Toxin_TFs"/>
</dbReference>
<organism evidence="1 2">
    <name type="scientific">Thelonectria olida</name>
    <dbReference type="NCBI Taxonomy" id="1576542"/>
    <lineage>
        <taxon>Eukaryota</taxon>
        <taxon>Fungi</taxon>
        <taxon>Dikarya</taxon>
        <taxon>Ascomycota</taxon>
        <taxon>Pezizomycotina</taxon>
        <taxon>Sordariomycetes</taxon>
        <taxon>Hypocreomycetidae</taxon>
        <taxon>Hypocreales</taxon>
        <taxon>Nectriaceae</taxon>
        <taxon>Thelonectria</taxon>
    </lineage>
</organism>
<name>A0A9P9AIG1_9HYPO</name>
<evidence type="ECO:0000313" key="2">
    <source>
        <dbReference type="Proteomes" id="UP000777438"/>
    </source>
</evidence>
<gene>
    <name evidence="1" type="ORF">B0T10DRAFT_568294</name>
</gene>
<keyword evidence="2" id="KW-1185">Reference proteome</keyword>
<accession>A0A9P9AIG1</accession>
<dbReference type="CDD" id="cd12148">
    <property type="entry name" value="fungal_TF_MHR"/>
    <property type="match status" value="1"/>
</dbReference>
<protein>
    <recommendedName>
        <fullName evidence="3">Transcription factor domain-containing protein</fullName>
    </recommendedName>
</protein>
<proteinExistence type="predicted"/>
<evidence type="ECO:0008006" key="3">
    <source>
        <dbReference type="Google" id="ProtNLM"/>
    </source>
</evidence>
<dbReference type="Proteomes" id="UP000777438">
    <property type="component" value="Unassembled WGS sequence"/>
</dbReference>
<dbReference type="EMBL" id="JAGPYM010000054">
    <property type="protein sequence ID" value="KAH6871506.1"/>
    <property type="molecule type" value="Genomic_DNA"/>
</dbReference>
<dbReference type="PANTHER" id="PTHR47425">
    <property type="entry name" value="FARB-RELATED"/>
    <property type="match status" value="1"/>
</dbReference>